<keyword evidence="2" id="KW-1185">Reference proteome</keyword>
<proteinExistence type="predicted"/>
<protein>
    <submittedName>
        <fullName evidence="1">Uncharacterized protein</fullName>
    </submittedName>
</protein>
<evidence type="ECO:0000313" key="1">
    <source>
        <dbReference type="EMBL" id="CAD8043208.1"/>
    </source>
</evidence>
<dbReference type="AlphaFoldDB" id="A0A8S1JYF9"/>
<comment type="caution">
    <text evidence="1">The sequence shown here is derived from an EMBL/GenBank/DDBJ whole genome shotgun (WGS) entry which is preliminary data.</text>
</comment>
<evidence type="ECO:0000313" key="2">
    <source>
        <dbReference type="Proteomes" id="UP000688137"/>
    </source>
</evidence>
<organism evidence="1 2">
    <name type="scientific">Paramecium primaurelia</name>
    <dbReference type="NCBI Taxonomy" id="5886"/>
    <lineage>
        <taxon>Eukaryota</taxon>
        <taxon>Sar</taxon>
        <taxon>Alveolata</taxon>
        <taxon>Ciliophora</taxon>
        <taxon>Intramacronucleata</taxon>
        <taxon>Oligohymenophorea</taxon>
        <taxon>Peniculida</taxon>
        <taxon>Parameciidae</taxon>
        <taxon>Paramecium</taxon>
    </lineage>
</organism>
<sequence>MNDKFLQLRNNYCYQYNKRIIKNYEQPQYSQRLKTETPPILKQNKYTYYSPRKFIQTTQASFFDQLKKFPTPKPTAYQTYLKSLLENKIEIQAKQKYKSSFTMHDIHGQKINTYRQIKDTLKNQSKHHYQNKSEFKMPQKIKQHNQSKFNSPQKLFQESMKQLSIKKFDKIKDKIKIYKSSNRLQVIGSDRIKNYEDNFDDIEPWNTSELK</sequence>
<dbReference type="EMBL" id="CAJJDM010000001">
    <property type="protein sequence ID" value="CAD8043208.1"/>
    <property type="molecule type" value="Genomic_DNA"/>
</dbReference>
<dbReference type="OMA" id="SFTMHDI"/>
<dbReference type="Proteomes" id="UP000688137">
    <property type="component" value="Unassembled WGS sequence"/>
</dbReference>
<accession>A0A8S1JYF9</accession>
<name>A0A8S1JYF9_PARPR</name>
<gene>
    <name evidence="1" type="ORF">PPRIM_AZ9-3.1.T0040432</name>
</gene>
<reference evidence="1" key="1">
    <citation type="submission" date="2021-01" db="EMBL/GenBank/DDBJ databases">
        <authorList>
            <consortium name="Genoscope - CEA"/>
            <person name="William W."/>
        </authorList>
    </citation>
    <scope>NUCLEOTIDE SEQUENCE</scope>
</reference>